<dbReference type="InterPro" id="IPR014016">
    <property type="entry name" value="UvrD-like_ATP-bd"/>
</dbReference>
<dbReference type="PANTHER" id="PTHR11070:SF63">
    <property type="entry name" value="DNA HELICASE IV"/>
    <property type="match status" value="1"/>
</dbReference>
<dbReference type="GO" id="GO:0000725">
    <property type="term" value="P:recombinational repair"/>
    <property type="evidence" value="ECO:0007669"/>
    <property type="project" value="TreeGrafter"/>
</dbReference>
<dbReference type="GO" id="GO:0005524">
    <property type="term" value="F:ATP binding"/>
    <property type="evidence" value="ECO:0007669"/>
    <property type="project" value="UniProtKB-UniRule"/>
</dbReference>
<dbReference type="OrthoDB" id="9809039at2"/>
<dbReference type="InterPro" id="IPR036388">
    <property type="entry name" value="WH-like_DNA-bd_sf"/>
</dbReference>
<dbReference type="Gene3D" id="3.40.91.30">
    <property type="match status" value="1"/>
</dbReference>
<dbReference type="GO" id="GO:0003916">
    <property type="term" value="F:DNA topoisomerase activity"/>
    <property type="evidence" value="ECO:0007669"/>
    <property type="project" value="InterPro"/>
</dbReference>
<keyword evidence="1 9" id="KW-0547">Nucleotide-binding</keyword>
<evidence type="ECO:0000256" key="7">
    <source>
        <dbReference type="ARBA" id="ARBA00034808"/>
    </source>
</evidence>
<dbReference type="SUPFAM" id="SSF46785">
    <property type="entry name" value="Winged helix' DNA-binding domain"/>
    <property type="match status" value="1"/>
</dbReference>
<dbReference type="Pfam" id="PF00580">
    <property type="entry name" value="UvrD-helicase"/>
    <property type="match status" value="1"/>
</dbReference>
<dbReference type="InterPro" id="IPR036390">
    <property type="entry name" value="WH_DNA-bd_sf"/>
</dbReference>
<reference evidence="11 12" key="1">
    <citation type="submission" date="2018-01" db="EMBL/GenBank/DDBJ databases">
        <authorList>
            <person name="Gaut B.S."/>
            <person name="Morton B.R."/>
            <person name="Clegg M.T."/>
            <person name="Duvall M.R."/>
        </authorList>
    </citation>
    <scope>NUCLEOTIDE SEQUENCE [LARGE SCALE GENOMIC DNA]</scope>
    <source>
        <strain evidence="11">GP69</strain>
    </source>
</reference>
<dbReference type="AlphaFoldDB" id="A0A2K4ZAY4"/>
<evidence type="ECO:0000256" key="8">
    <source>
        <dbReference type="ARBA" id="ARBA00048988"/>
    </source>
</evidence>
<dbReference type="InterPro" id="IPR018982">
    <property type="entry name" value="RQC_domain"/>
</dbReference>
<dbReference type="RefSeq" id="WP_103237750.1">
    <property type="nucleotide sequence ID" value="NZ_JANJZD010000002.1"/>
</dbReference>
<evidence type="ECO:0000256" key="1">
    <source>
        <dbReference type="ARBA" id="ARBA00022741"/>
    </source>
</evidence>
<evidence type="ECO:0000256" key="9">
    <source>
        <dbReference type="PROSITE-ProRule" id="PRU00560"/>
    </source>
</evidence>
<evidence type="ECO:0000256" key="3">
    <source>
        <dbReference type="ARBA" id="ARBA00022806"/>
    </source>
</evidence>
<dbReference type="GO" id="GO:0005694">
    <property type="term" value="C:chromosome"/>
    <property type="evidence" value="ECO:0007669"/>
    <property type="project" value="InterPro"/>
</dbReference>
<evidence type="ECO:0000313" key="12">
    <source>
        <dbReference type="Proteomes" id="UP000236311"/>
    </source>
</evidence>
<evidence type="ECO:0000256" key="6">
    <source>
        <dbReference type="ARBA" id="ARBA00034617"/>
    </source>
</evidence>
<evidence type="ECO:0000259" key="10">
    <source>
        <dbReference type="PROSITE" id="PS51198"/>
    </source>
</evidence>
<dbReference type="Pfam" id="PF09382">
    <property type="entry name" value="RQC"/>
    <property type="match status" value="1"/>
</dbReference>
<evidence type="ECO:0000256" key="4">
    <source>
        <dbReference type="ARBA" id="ARBA00022840"/>
    </source>
</evidence>
<dbReference type="Pfam" id="PF01396">
    <property type="entry name" value="Zn_ribbon_Top1"/>
    <property type="match status" value="2"/>
</dbReference>
<dbReference type="InterPro" id="IPR014017">
    <property type="entry name" value="DNA_helicase_UvrD-like_C"/>
</dbReference>
<gene>
    <name evidence="11" type="primary">helD_1</name>
    <name evidence="11" type="ORF">AMURIS_00314</name>
</gene>
<dbReference type="GO" id="GO:0043138">
    <property type="term" value="F:3'-5' DNA helicase activity"/>
    <property type="evidence" value="ECO:0007669"/>
    <property type="project" value="UniProtKB-EC"/>
</dbReference>
<keyword evidence="3 9" id="KW-0347">Helicase</keyword>
<keyword evidence="5" id="KW-0413">Isomerase</keyword>
<dbReference type="GO" id="GO:0005829">
    <property type="term" value="C:cytosol"/>
    <property type="evidence" value="ECO:0007669"/>
    <property type="project" value="TreeGrafter"/>
</dbReference>
<name>A0A2K4ZAY4_9FIRM</name>
<dbReference type="PROSITE" id="PS51198">
    <property type="entry name" value="UVRD_HELICASE_ATP_BIND"/>
    <property type="match status" value="1"/>
</dbReference>
<dbReference type="PANTHER" id="PTHR11070">
    <property type="entry name" value="UVRD / RECB / PCRA DNA HELICASE FAMILY MEMBER"/>
    <property type="match status" value="1"/>
</dbReference>
<keyword evidence="4 9" id="KW-0067">ATP-binding</keyword>
<protein>
    <recommendedName>
        <fullName evidence="7">DNA 3'-5' helicase</fullName>
        <ecNumber evidence="7">5.6.2.4</ecNumber>
    </recommendedName>
</protein>
<comment type="catalytic activity">
    <reaction evidence="6">
        <text>Couples ATP hydrolysis with the unwinding of duplex DNA by translocating in the 3'-5' direction.</text>
        <dbReference type="EC" id="5.6.2.4"/>
    </reaction>
</comment>
<dbReference type="GO" id="GO:0003677">
    <property type="term" value="F:DNA binding"/>
    <property type="evidence" value="ECO:0007669"/>
    <property type="project" value="InterPro"/>
</dbReference>
<comment type="catalytic activity">
    <reaction evidence="8">
        <text>ATP + H2O = ADP + phosphate + H(+)</text>
        <dbReference type="Rhea" id="RHEA:13065"/>
        <dbReference type="ChEBI" id="CHEBI:15377"/>
        <dbReference type="ChEBI" id="CHEBI:15378"/>
        <dbReference type="ChEBI" id="CHEBI:30616"/>
        <dbReference type="ChEBI" id="CHEBI:43474"/>
        <dbReference type="ChEBI" id="CHEBI:456216"/>
        <dbReference type="EC" id="5.6.2.4"/>
    </reaction>
</comment>
<sequence length="1120" mass="129004">MGFFGKIFGHKKAQTNSVKRTPINPGQAIVPKNENVIKLLDLKNYIDSLMDAERYIAKSDYLEKIKEYGSVIDFFVVLKSSGMLESFCRINETSMSEVQNTITAFTDIEKLTDRHNEEFITKTMVSEKEYLDNILKAIDPAVSLDDDQRRVVLTDEDYCLVIAGAGAGKTTTVAAKVKYLVDKQGIKPSQILVVSFTNKAVNELKEKIRGTLGIECPIATFHSTGNAVIHVNTPDEKLNIVDNSRLYFVIRDYFRGSVMQNESVVNKLIMFFASYFDAPYEGDDFNGFFNNIAKANFSTMRSDLEDFKCKVIDARTKKSVTIQNEVLRSHQEVEIANFLYLNNIDYDYEPVYQYDISYARKPYTPDFIVYQDGRSAYIEHFGISENGENDRYSPGELDRYKKAVNDKVRLHKQHGTSLIYTFSSYNDRKPLLTHLRDELEAKGFELRPRSNKEVMEMLVAGEENRYVRKLINLICRFISNFKVNGYTEDEFNRMYHSTQNVRSRLFLDICNDCYLEYERWLKENKAVDFEDMINESARILKEVKEMKQKLDFKYIIVDEYQDISRQRFDLTKALSEVTEAKIIAVGDDWQSIYAFSGSDITLFTKFAEKMGYAKMLKIVRTYRNSQDVIDIAGNFIQQNSEQIPKQLISSKRIEDPVLIYTYDSTLKRKDDNRRSGANYALALAVETAILQLIEYKKEENKEPGPILLLGRFGFDGDHLERSGLFEYIDRGNKIKSVNYPNLDITFMTAHSSKGLGYDDVIIVNGKNETYGFPSKIEDDPVLAFVIKGDRSINYAEERRLFYVAMTRTKNRVFFIAPEQNPSEFLLELKRDYKNVVLHGDWNEEEVAGRPKKACPLCGYPMQLKYKKAYGLRLYICTNEPEICSFMTNDLRGGKMSIQKCDKCRDGYLVVKQGRDSGFFLGCTNYKPDGTGCNKVMNKKAFYDQMGYEMEEPEGMRAEKSVEMQQVPKQRTTVVSSEKPSAVKRELKDDSIEISLADMQPVMYGNYELNHLIFTVVKALQNVSRVKYYGVTVLTEVLKGIDSRKIVESKLDKLPEFGALQDMPYERIRSIIDWMIAEHLILKTKGKYPVLHSTYEGLHYAEVITEGKLHKLKKYLENGGT</sequence>
<dbReference type="SMART" id="SM00956">
    <property type="entry name" value="RQC"/>
    <property type="match status" value="1"/>
</dbReference>
<dbReference type="EMBL" id="OFSM01000002">
    <property type="protein sequence ID" value="SOY27610.1"/>
    <property type="molecule type" value="Genomic_DNA"/>
</dbReference>
<dbReference type="GO" id="GO:0016887">
    <property type="term" value="F:ATP hydrolysis activity"/>
    <property type="evidence" value="ECO:0007669"/>
    <property type="project" value="RHEA"/>
</dbReference>
<keyword evidence="12" id="KW-1185">Reference proteome</keyword>
<evidence type="ECO:0000256" key="2">
    <source>
        <dbReference type="ARBA" id="ARBA00022801"/>
    </source>
</evidence>
<dbReference type="GO" id="GO:0006260">
    <property type="term" value="P:DNA replication"/>
    <property type="evidence" value="ECO:0007669"/>
    <property type="project" value="InterPro"/>
</dbReference>
<dbReference type="GO" id="GO:0006265">
    <property type="term" value="P:DNA topological change"/>
    <property type="evidence" value="ECO:0007669"/>
    <property type="project" value="InterPro"/>
</dbReference>
<dbReference type="Gene3D" id="1.10.10.10">
    <property type="entry name" value="Winged helix-like DNA-binding domain superfamily/Winged helix DNA-binding domain"/>
    <property type="match status" value="1"/>
</dbReference>
<feature type="domain" description="UvrD-like helicase ATP-binding" evidence="10">
    <location>
        <begin position="142"/>
        <end position="625"/>
    </location>
</feature>
<proteinExistence type="predicted"/>
<dbReference type="Gene3D" id="3.30.65.10">
    <property type="entry name" value="Bacterial Topoisomerase I, domain 1"/>
    <property type="match status" value="1"/>
</dbReference>
<dbReference type="InterPro" id="IPR027417">
    <property type="entry name" value="P-loop_NTPase"/>
</dbReference>
<evidence type="ECO:0000313" key="11">
    <source>
        <dbReference type="EMBL" id="SOY27610.1"/>
    </source>
</evidence>
<accession>A0A2K4ZAY4</accession>
<dbReference type="Proteomes" id="UP000236311">
    <property type="component" value="Unassembled WGS sequence"/>
</dbReference>
<dbReference type="InterPro" id="IPR000212">
    <property type="entry name" value="DNA_helicase_UvrD/REP"/>
</dbReference>
<organism evidence="11 12">
    <name type="scientific">Acetatifactor muris</name>
    <dbReference type="NCBI Taxonomy" id="879566"/>
    <lineage>
        <taxon>Bacteria</taxon>
        <taxon>Bacillati</taxon>
        <taxon>Bacillota</taxon>
        <taxon>Clostridia</taxon>
        <taxon>Lachnospirales</taxon>
        <taxon>Lachnospiraceae</taxon>
        <taxon>Acetatifactor</taxon>
    </lineage>
</organism>
<dbReference type="Pfam" id="PF13361">
    <property type="entry name" value="UvrD_C"/>
    <property type="match status" value="1"/>
</dbReference>
<keyword evidence="2 9" id="KW-0378">Hydrolase</keyword>
<dbReference type="Gene3D" id="3.40.50.300">
    <property type="entry name" value="P-loop containing nucleotide triphosphate hydrolases"/>
    <property type="match status" value="3"/>
</dbReference>
<dbReference type="SUPFAM" id="SSF52540">
    <property type="entry name" value="P-loop containing nucleoside triphosphate hydrolases"/>
    <property type="match status" value="1"/>
</dbReference>
<evidence type="ECO:0000256" key="5">
    <source>
        <dbReference type="ARBA" id="ARBA00023235"/>
    </source>
</evidence>
<dbReference type="EC" id="5.6.2.4" evidence="7"/>
<dbReference type="InterPro" id="IPR013498">
    <property type="entry name" value="Topo_IA_Znf"/>
</dbReference>
<feature type="binding site" evidence="9">
    <location>
        <begin position="163"/>
        <end position="170"/>
    </location>
    <ligand>
        <name>ATP</name>
        <dbReference type="ChEBI" id="CHEBI:30616"/>
    </ligand>
</feature>